<name>A0A9Q0MLY2_9DIPT</name>
<dbReference type="Proteomes" id="UP001151699">
    <property type="component" value="Unassembled WGS sequence"/>
</dbReference>
<reference evidence="2" key="1">
    <citation type="submission" date="2022-07" db="EMBL/GenBank/DDBJ databases">
        <authorList>
            <person name="Trinca V."/>
            <person name="Uliana J.V.C."/>
            <person name="Torres T.T."/>
            <person name="Ward R.J."/>
            <person name="Monesi N."/>
        </authorList>
    </citation>
    <scope>NUCLEOTIDE SEQUENCE</scope>
    <source>
        <strain evidence="2">HSMRA1968</strain>
        <tissue evidence="2">Whole embryos</tissue>
    </source>
</reference>
<keyword evidence="2" id="KW-0548">Nucleotidyltransferase</keyword>
<feature type="domain" description="Reverse transcriptase" evidence="1">
    <location>
        <begin position="100"/>
        <end position="192"/>
    </location>
</feature>
<dbReference type="OrthoDB" id="7790673at2759"/>
<dbReference type="Pfam" id="PF00078">
    <property type="entry name" value="RVT_1"/>
    <property type="match status" value="1"/>
</dbReference>
<keyword evidence="2" id="KW-0695">RNA-directed DNA polymerase</keyword>
<organism evidence="2 3">
    <name type="scientific">Pseudolycoriella hygida</name>
    <dbReference type="NCBI Taxonomy" id="35572"/>
    <lineage>
        <taxon>Eukaryota</taxon>
        <taxon>Metazoa</taxon>
        <taxon>Ecdysozoa</taxon>
        <taxon>Arthropoda</taxon>
        <taxon>Hexapoda</taxon>
        <taxon>Insecta</taxon>
        <taxon>Pterygota</taxon>
        <taxon>Neoptera</taxon>
        <taxon>Endopterygota</taxon>
        <taxon>Diptera</taxon>
        <taxon>Nematocera</taxon>
        <taxon>Sciaroidea</taxon>
        <taxon>Sciaridae</taxon>
        <taxon>Pseudolycoriella</taxon>
    </lineage>
</organism>
<accession>A0A9Q0MLY2</accession>
<evidence type="ECO:0000313" key="3">
    <source>
        <dbReference type="Proteomes" id="UP001151699"/>
    </source>
</evidence>
<comment type="caution">
    <text evidence="2">The sequence shown here is derived from an EMBL/GenBank/DDBJ whole genome shotgun (WGS) entry which is preliminary data.</text>
</comment>
<evidence type="ECO:0000259" key="1">
    <source>
        <dbReference type="Pfam" id="PF00078"/>
    </source>
</evidence>
<dbReference type="InterPro" id="IPR000477">
    <property type="entry name" value="RT_dom"/>
</dbReference>
<dbReference type="GO" id="GO:0003964">
    <property type="term" value="F:RNA-directed DNA polymerase activity"/>
    <property type="evidence" value="ECO:0007669"/>
    <property type="project" value="UniProtKB-KW"/>
</dbReference>
<protein>
    <submittedName>
        <fullName evidence="2">RNA-directed DNA polymerase from transposon BS</fullName>
    </submittedName>
</protein>
<keyword evidence="3" id="KW-1185">Reference proteome</keyword>
<dbReference type="AlphaFoldDB" id="A0A9Q0MLY2"/>
<sequence>MYFSIMLLECKKAVTSTINVTKKGYYNQQIKESLHDGGAISTDPAVVAGHFNNFFVGIGNSVNNSDVIERINELKPSSATGPDKIPGKFLKKFKERQFTKIGTHVSKPATITTGIVQGSRLGPSFFGFYINDIFQLALNGILQLFADDGSIMYRADSLCELQTKMQEDLIIFNKWLKTNLLVLNTEKTKFMIPCKSTRAAASIRNFNIQLFLDGEEIHQNRITPYIFALNRCRRFLTQKTAEMIYFAHIHSHLTYAAPIWGGAQTTKLEKLRALQHKAIKAVYKMPRLTSSKLLFNERYLCVDNIIKFEPVMFVYKVINGINRNNFVLTLVADEQGYETRQRQNFYLMPFKTSMGNLNTINVGLGLLNKLPVDLKIEKNLVRFKTGLKAYINERYKEL</sequence>
<dbReference type="EMBL" id="WJQU01000829">
    <property type="protein sequence ID" value="KAJ6634212.1"/>
    <property type="molecule type" value="Genomic_DNA"/>
</dbReference>
<proteinExistence type="predicted"/>
<dbReference type="PANTHER" id="PTHR33332">
    <property type="entry name" value="REVERSE TRANSCRIPTASE DOMAIN-CONTAINING PROTEIN"/>
    <property type="match status" value="1"/>
</dbReference>
<evidence type="ECO:0000313" key="2">
    <source>
        <dbReference type="EMBL" id="KAJ6634212.1"/>
    </source>
</evidence>
<gene>
    <name evidence="2" type="primary">RTase_1</name>
    <name evidence="2" type="ORF">Bhyg_17343</name>
</gene>
<keyword evidence="2" id="KW-0808">Transferase</keyword>